<evidence type="ECO:0008006" key="3">
    <source>
        <dbReference type="Google" id="ProtNLM"/>
    </source>
</evidence>
<dbReference type="InterPro" id="IPR029035">
    <property type="entry name" value="DHS-like_NAD/FAD-binding_dom"/>
</dbReference>
<sequence>MCQPIIPASEPAPIEFAGKKVRESSMADDVVTFGDGLPPIPEKLLLARDRGEVLFITGAGISRPAPSSLPDFRELVVQVYDRLDTAVAAKLHAIFKEEQKARDAGSISRTSWRDYTAGLNAGQQAELRAFTGYEFDVVLGMLERRLDSGASSASSMRKAVSEILARTRQTNELHVSLARLGQRFGRPFIATTNFDALLGTAASRRKLSPKIYALGAMPRPSRRKEFEGIFHLHGALGKDDGASDLVLTDQDFGDVYLRRRIAAEFIYDAARIFHLVLVGYSLSDAPMRYLMNAIAGDETHFADIKARYAIIPVGNDNAVDIAYWQARGIVPIAYNQRDNHSQLRSLMRNWAESIPSPANDAWSRRQIRRITSSTLEAASEADRSLFRYLVRRATPSERESFAGLLRGGGASARWLGYINEITREDVAGPR</sequence>
<dbReference type="SUPFAM" id="SSF52467">
    <property type="entry name" value="DHS-like NAD/FAD-binding domain"/>
    <property type="match status" value="1"/>
</dbReference>
<protein>
    <recommendedName>
        <fullName evidence="3">SIR2-like domain-containing protein</fullName>
    </recommendedName>
</protein>
<organism evidence="1 2">
    <name type="scientific">Bradyrhizobium arachidis</name>
    <dbReference type="NCBI Taxonomy" id="858423"/>
    <lineage>
        <taxon>Bacteria</taxon>
        <taxon>Pseudomonadati</taxon>
        <taxon>Pseudomonadota</taxon>
        <taxon>Alphaproteobacteria</taxon>
        <taxon>Hyphomicrobiales</taxon>
        <taxon>Nitrobacteraceae</taxon>
        <taxon>Bradyrhizobium</taxon>
    </lineage>
</organism>
<reference evidence="1 2" key="1">
    <citation type="submission" date="2018-06" db="EMBL/GenBank/DDBJ databases">
        <title>Comparative genomics of Bradyrhizobium nodulating Arachidis hypogaea.</title>
        <authorList>
            <person name="Li Y."/>
        </authorList>
    </citation>
    <scope>NUCLEOTIDE SEQUENCE [LARGE SCALE GENOMIC DNA]</scope>
    <source>
        <strain evidence="1 2">CCBAU 051107</strain>
    </source>
</reference>
<dbReference type="Pfam" id="PF13289">
    <property type="entry name" value="SIR2_2"/>
    <property type="match status" value="1"/>
</dbReference>
<evidence type="ECO:0000313" key="2">
    <source>
        <dbReference type="Proteomes" id="UP000594015"/>
    </source>
</evidence>
<gene>
    <name evidence="1" type="ORF">WN72_25655</name>
</gene>
<dbReference type="Gene3D" id="3.40.50.1220">
    <property type="entry name" value="TPP-binding domain"/>
    <property type="match status" value="1"/>
</dbReference>
<dbReference type="EMBL" id="CP030050">
    <property type="protein sequence ID" value="QOZ69322.1"/>
    <property type="molecule type" value="Genomic_DNA"/>
</dbReference>
<proteinExistence type="predicted"/>
<name>A0AAE7THG5_9BRAD</name>
<dbReference type="KEGG" id="barh:WN72_25655"/>
<evidence type="ECO:0000313" key="1">
    <source>
        <dbReference type="EMBL" id="QOZ69322.1"/>
    </source>
</evidence>
<dbReference type="AlphaFoldDB" id="A0AAE7THG5"/>
<accession>A0AAE7THG5</accession>
<dbReference type="Proteomes" id="UP000594015">
    <property type="component" value="Chromosome"/>
</dbReference>